<evidence type="ECO:0000313" key="14">
    <source>
        <dbReference type="EMBL" id="CBA60279.1"/>
    </source>
</evidence>
<dbReference type="HOGENOM" id="CLU_016950_7_0_9"/>
<evidence type="ECO:0000256" key="5">
    <source>
        <dbReference type="ARBA" id="ARBA00023235"/>
    </source>
</evidence>
<evidence type="ECO:0000313" key="15">
    <source>
        <dbReference type="Proteomes" id="UP000002068"/>
    </source>
</evidence>
<keyword evidence="4 7" id="KW-0460">Magnesium</keyword>
<keyword evidence="2 7" id="KW-0597">Phosphoprotein</keyword>
<dbReference type="KEGG" id="cdc:CD196_0131"/>
<evidence type="ECO:0000256" key="8">
    <source>
        <dbReference type="RuleBase" id="RU004326"/>
    </source>
</evidence>
<comment type="catalytic activity">
    <reaction evidence="6 7 9">
        <text>alpha-D-glucosamine 1-phosphate = D-glucosamine 6-phosphate</text>
        <dbReference type="Rhea" id="RHEA:23424"/>
        <dbReference type="ChEBI" id="CHEBI:58516"/>
        <dbReference type="ChEBI" id="CHEBI:58725"/>
        <dbReference type="EC" id="5.4.2.10"/>
    </reaction>
</comment>
<evidence type="ECO:0000256" key="6">
    <source>
        <dbReference type="ARBA" id="ARBA00050364"/>
    </source>
</evidence>
<evidence type="ECO:0000259" key="12">
    <source>
        <dbReference type="Pfam" id="PF02879"/>
    </source>
</evidence>
<dbReference type="InterPro" id="IPR005843">
    <property type="entry name" value="A-D-PHexomutase_C"/>
</dbReference>
<feature type="domain" description="Alpha-D-phosphohexomutase alpha/beta/alpha" evidence="11">
    <location>
        <begin position="22"/>
        <end position="156"/>
    </location>
</feature>
<name>A0A0H3N2W0_CLODC</name>
<evidence type="ECO:0000256" key="1">
    <source>
        <dbReference type="ARBA" id="ARBA00010231"/>
    </source>
</evidence>
<comment type="PTM">
    <text evidence="7">Activated by phosphorylation.</text>
</comment>
<dbReference type="PANTHER" id="PTHR42946:SF1">
    <property type="entry name" value="PHOSPHOGLUCOMUTASE (ALPHA-D-GLUCOSE-1,6-BISPHOSPHATE-DEPENDENT)"/>
    <property type="match status" value="1"/>
</dbReference>
<feature type="binding site" description="via phosphate group" evidence="7">
    <location>
        <position position="120"/>
    </location>
    <ligand>
        <name>Mg(2+)</name>
        <dbReference type="ChEBI" id="CHEBI:18420"/>
    </ligand>
</feature>
<feature type="domain" description="Alpha-D-phosphohexomutase C-terminal" evidence="10">
    <location>
        <begin position="393"/>
        <end position="461"/>
    </location>
</feature>
<feature type="binding site" evidence="7">
    <location>
        <position position="262"/>
    </location>
    <ligand>
        <name>Mg(2+)</name>
        <dbReference type="ChEBI" id="CHEBI:18420"/>
    </ligand>
</feature>
<dbReference type="HAMAP" id="MF_01554_B">
    <property type="entry name" value="GlmM_B"/>
    <property type="match status" value="1"/>
</dbReference>
<proteinExistence type="inferred from homology"/>
<feature type="domain" description="Alpha-D-phosphohexomutase alpha/beta/alpha" evidence="13">
    <location>
        <begin position="277"/>
        <end position="389"/>
    </location>
</feature>
<dbReference type="InterPro" id="IPR050060">
    <property type="entry name" value="Phosphoglucosamine_mutase"/>
</dbReference>
<dbReference type="InterPro" id="IPR006352">
    <property type="entry name" value="GlmM_bact"/>
</dbReference>
<dbReference type="CDD" id="cd05802">
    <property type="entry name" value="GlmM"/>
    <property type="match status" value="1"/>
</dbReference>
<dbReference type="GO" id="GO:0000287">
    <property type="term" value="F:magnesium ion binding"/>
    <property type="evidence" value="ECO:0007669"/>
    <property type="project" value="UniProtKB-UniRule"/>
</dbReference>
<dbReference type="GO" id="GO:0004615">
    <property type="term" value="F:phosphomannomutase activity"/>
    <property type="evidence" value="ECO:0007669"/>
    <property type="project" value="TreeGrafter"/>
</dbReference>
<reference evidence="14 15" key="1">
    <citation type="journal article" date="2009" name="Genome Biol.">
        <title>Comparative genome and phenotypic analysis of Clostridium difficile 027 strains provides insight into the evolution of a hypervirulent bacterium.</title>
        <authorList>
            <person name="Stabler R.A."/>
            <person name="He M."/>
            <person name="Dawson L."/>
            <person name="Martin M."/>
            <person name="Valiente E."/>
            <person name="Corton C."/>
            <person name="Lawley T.D."/>
            <person name="Sebaihia M."/>
            <person name="Quail M.A."/>
            <person name="Rose G."/>
            <person name="Gerding D.N."/>
            <person name="Gibert M."/>
            <person name="Popoff M.R."/>
            <person name="Parkhill J."/>
            <person name="Dougan G."/>
            <person name="Wren B.W."/>
        </authorList>
    </citation>
    <scope>NUCLEOTIDE SEQUENCE [LARGE SCALE GENOMIC DNA]</scope>
    <source>
        <strain evidence="14 15">CD196</strain>
    </source>
</reference>
<keyword evidence="5 7" id="KW-0413">Isomerase</keyword>
<evidence type="ECO:0000256" key="7">
    <source>
        <dbReference type="HAMAP-Rule" id="MF_01554"/>
    </source>
</evidence>
<dbReference type="PANTHER" id="PTHR42946">
    <property type="entry name" value="PHOSPHOHEXOSE MUTASE"/>
    <property type="match status" value="1"/>
</dbReference>
<comment type="function">
    <text evidence="7 9">Catalyzes the conversion of glucosamine-6-phosphate to glucosamine-1-phosphate.</text>
</comment>
<dbReference type="Gene3D" id="3.40.120.10">
    <property type="entry name" value="Alpha-D-Glucose-1,6-Bisphosphate, subunit A, domain 3"/>
    <property type="match status" value="3"/>
</dbReference>
<evidence type="ECO:0000259" key="11">
    <source>
        <dbReference type="Pfam" id="PF02878"/>
    </source>
</evidence>
<dbReference type="Pfam" id="PF02878">
    <property type="entry name" value="PGM_PMM_I"/>
    <property type="match status" value="1"/>
</dbReference>
<dbReference type="EC" id="5.4.2.10" evidence="7 9"/>
<gene>
    <name evidence="7" type="primary">glmM</name>
    <name evidence="14" type="ordered locus">CD196_0131</name>
</gene>
<dbReference type="SUPFAM" id="SSF53738">
    <property type="entry name" value="Phosphoglucomutase, first 3 domains"/>
    <property type="match status" value="3"/>
</dbReference>
<feature type="domain" description="Alpha-D-phosphohexomutase alpha/beta/alpha" evidence="12">
    <location>
        <begin position="178"/>
        <end position="273"/>
    </location>
</feature>
<evidence type="ECO:0000259" key="13">
    <source>
        <dbReference type="Pfam" id="PF02880"/>
    </source>
</evidence>
<evidence type="ECO:0000259" key="10">
    <source>
        <dbReference type="Pfam" id="PF00408"/>
    </source>
</evidence>
<dbReference type="InterPro" id="IPR036900">
    <property type="entry name" value="A-D-PHexomutase_C_sf"/>
</dbReference>
<dbReference type="Pfam" id="PF00408">
    <property type="entry name" value="PGM_PMM_IV"/>
    <property type="match status" value="1"/>
</dbReference>
<dbReference type="GO" id="GO:0006048">
    <property type="term" value="P:UDP-N-acetylglucosamine biosynthetic process"/>
    <property type="evidence" value="ECO:0007669"/>
    <property type="project" value="TreeGrafter"/>
</dbReference>
<dbReference type="PROSITE" id="PS00710">
    <property type="entry name" value="PGM_PMM"/>
    <property type="match status" value="1"/>
</dbReference>
<feature type="binding site" evidence="7">
    <location>
        <position position="264"/>
    </location>
    <ligand>
        <name>Mg(2+)</name>
        <dbReference type="ChEBI" id="CHEBI:18420"/>
    </ligand>
</feature>
<dbReference type="GO" id="GO:0005975">
    <property type="term" value="P:carbohydrate metabolic process"/>
    <property type="evidence" value="ECO:0007669"/>
    <property type="project" value="InterPro"/>
</dbReference>
<dbReference type="Proteomes" id="UP000002068">
    <property type="component" value="Chromosome"/>
</dbReference>
<dbReference type="InterPro" id="IPR005845">
    <property type="entry name" value="A-D-PHexomutase_a/b/a-II"/>
</dbReference>
<dbReference type="NCBIfam" id="NF008139">
    <property type="entry name" value="PRK10887.1"/>
    <property type="match status" value="1"/>
</dbReference>
<dbReference type="InterPro" id="IPR016066">
    <property type="entry name" value="A-D-PHexomutase_CS"/>
</dbReference>
<dbReference type="InterPro" id="IPR005844">
    <property type="entry name" value="A-D-PHexomutase_a/b/a-I"/>
</dbReference>
<dbReference type="InterPro" id="IPR005846">
    <property type="entry name" value="A-D-PHexomutase_a/b/a-III"/>
</dbReference>
<protein>
    <recommendedName>
        <fullName evidence="7 9">Phosphoglucosamine mutase</fullName>
        <ecNumber evidence="7 9">5.4.2.10</ecNumber>
    </recommendedName>
</protein>
<dbReference type="FunFam" id="3.30.310.50:FF:000001">
    <property type="entry name" value="Phosphoglucosamine mutase"/>
    <property type="match status" value="1"/>
</dbReference>
<comment type="cofactor">
    <cofactor evidence="7">
        <name>Mg(2+)</name>
        <dbReference type="ChEBI" id="CHEBI:18420"/>
    </cofactor>
    <text evidence="7">Binds 1 Mg(2+) ion per subunit.</text>
</comment>
<dbReference type="SUPFAM" id="SSF55957">
    <property type="entry name" value="Phosphoglucomutase, C-terminal domain"/>
    <property type="match status" value="1"/>
</dbReference>
<dbReference type="NCBIfam" id="TIGR01455">
    <property type="entry name" value="glmM"/>
    <property type="match status" value="1"/>
</dbReference>
<dbReference type="AlphaFoldDB" id="A0A0H3N2W0"/>
<dbReference type="Gene3D" id="3.30.310.50">
    <property type="entry name" value="Alpha-D-phosphohexomutase, C-terminal domain"/>
    <property type="match status" value="1"/>
</dbReference>
<dbReference type="InterPro" id="IPR016055">
    <property type="entry name" value="A-D-PHexomutase_a/b/a-I/II/III"/>
</dbReference>
<dbReference type="GO" id="GO:0005829">
    <property type="term" value="C:cytosol"/>
    <property type="evidence" value="ECO:0007669"/>
    <property type="project" value="TreeGrafter"/>
</dbReference>
<dbReference type="Pfam" id="PF02880">
    <property type="entry name" value="PGM_PMM_III"/>
    <property type="match status" value="1"/>
</dbReference>
<feature type="binding site" evidence="7">
    <location>
        <position position="260"/>
    </location>
    <ligand>
        <name>Mg(2+)</name>
        <dbReference type="ChEBI" id="CHEBI:18420"/>
    </ligand>
</feature>
<evidence type="ECO:0000256" key="3">
    <source>
        <dbReference type="ARBA" id="ARBA00022723"/>
    </source>
</evidence>
<evidence type="ECO:0000256" key="4">
    <source>
        <dbReference type="ARBA" id="ARBA00022842"/>
    </source>
</evidence>
<dbReference type="FunFam" id="3.40.120.10:FF:000003">
    <property type="entry name" value="Phosphoglucosamine mutase"/>
    <property type="match status" value="1"/>
</dbReference>
<dbReference type="Pfam" id="PF02879">
    <property type="entry name" value="PGM_PMM_II"/>
    <property type="match status" value="1"/>
</dbReference>
<dbReference type="FunFam" id="3.40.120.10:FF:000001">
    <property type="entry name" value="Phosphoglucosamine mutase"/>
    <property type="match status" value="1"/>
</dbReference>
<evidence type="ECO:0000256" key="2">
    <source>
        <dbReference type="ARBA" id="ARBA00022553"/>
    </source>
</evidence>
<sequence>MNYKNIIQITSFSIMKGESLVRKYFGTDGVRGVANTELTCDLAYKLGRAGGFVLAQGDHRVKVVVGKDTRISGDMLEASLIAGLMSVGCDVITVGIIPTPAVAYLTRKYGADCGVVISASHNPVEYNGIKFFNKNGYKLDDEIELKIEEYIDDIDKIDCLPIGENVGRKLHEHCAQRDYVDYLKSIISTDFKGLKVVLDCANGASYKVAPIVFDELGASVISINSSPDGNNINYKCGSTHPEQLQRAVLEHNADLGLAYDGDADRLIAVNEKGQIVDGDHIMILSALNLKKNNKLAQDTLVVTVMSNIGLTIAAKENGINLSTTAVGDRYVLEDMVKNGYNLGGEQSGHMIFLDYNTTGDGVLSSLILANIILQEKKPLSEIASIMSQYPQVLVNATIKNENKNKYMEYPEIKTEIERIESILNGNGRVLIRPSGTEPLVRVMLEGKEEGQIKELATNLANLIQEKLS</sequence>
<keyword evidence="3 7" id="KW-0479">Metal-binding</keyword>
<feature type="modified residue" description="Phosphoserine" evidence="7">
    <location>
        <position position="120"/>
    </location>
</feature>
<accession>A0A0H3N2W0</accession>
<dbReference type="InterPro" id="IPR005841">
    <property type="entry name" value="Alpha-D-phosphohexomutase_SF"/>
</dbReference>
<evidence type="ECO:0000256" key="9">
    <source>
        <dbReference type="RuleBase" id="RU004327"/>
    </source>
</evidence>
<feature type="active site" description="Phosphoserine intermediate" evidence="7">
    <location>
        <position position="120"/>
    </location>
</feature>
<organism evidence="14 15">
    <name type="scientific">Clostridioides difficile (strain CD196)</name>
    <name type="common">Peptoclostridium difficile</name>
    <dbReference type="NCBI Taxonomy" id="645462"/>
    <lineage>
        <taxon>Bacteria</taxon>
        <taxon>Bacillati</taxon>
        <taxon>Bacillota</taxon>
        <taxon>Clostridia</taxon>
        <taxon>Peptostreptococcales</taxon>
        <taxon>Peptostreptococcaceae</taxon>
        <taxon>Clostridioides</taxon>
    </lineage>
</organism>
<dbReference type="EMBL" id="FN538970">
    <property type="protein sequence ID" value="CBA60279.1"/>
    <property type="molecule type" value="Genomic_DNA"/>
</dbReference>
<dbReference type="PRINTS" id="PR00509">
    <property type="entry name" value="PGMPMM"/>
</dbReference>
<comment type="similarity">
    <text evidence="1 7 8">Belongs to the phosphohexose mutase family.</text>
</comment>
<dbReference type="GO" id="GO:0009252">
    <property type="term" value="P:peptidoglycan biosynthetic process"/>
    <property type="evidence" value="ECO:0007669"/>
    <property type="project" value="TreeGrafter"/>
</dbReference>
<dbReference type="GO" id="GO:0008966">
    <property type="term" value="F:phosphoglucosamine mutase activity"/>
    <property type="evidence" value="ECO:0007669"/>
    <property type="project" value="UniProtKB-UniRule"/>
</dbReference>